<accession>A0ABT0PGU7</accession>
<feature type="compositionally biased region" description="Basic and acidic residues" evidence="1">
    <location>
        <begin position="114"/>
        <end position="127"/>
    </location>
</feature>
<feature type="compositionally biased region" description="Basic residues" evidence="1">
    <location>
        <begin position="92"/>
        <end position="102"/>
    </location>
</feature>
<name>A0ABT0PGU7_9GAMM</name>
<feature type="region of interest" description="Disordered" evidence="1">
    <location>
        <begin position="89"/>
        <end position="172"/>
    </location>
</feature>
<feature type="signal peptide" evidence="2">
    <location>
        <begin position="1"/>
        <end position="25"/>
    </location>
</feature>
<dbReference type="EMBL" id="JAMFLX010000013">
    <property type="protein sequence ID" value="MCL6270466.1"/>
    <property type="molecule type" value="Genomic_DNA"/>
</dbReference>
<feature type="chain" id="PRO_5045800054" evidence="2">
    <location>
        <begin position="26"/>
        <end position="228"/>
    </location>
</feature>
<evidence type="ECO:0000256" key="1">
    <source>
        <dbReference type="SAM" id="MobiDB-lite"/>
    </source>
</evidence>
<organism evidence="3 4">
    <name type="scientific">Parendozoicomonas callyspongiae</name>
    <dbReference type="NCBI Taxonomy" id="2942213"/>
    <lineage>
        <taxon>Bacteria</taxon>
        <taxon>Pseudomonadati</taxon>
        <taxon>Pseudomonadota</taxon>
        <taxon>Gammaproteobacteria</taxon>
        <taxon>Oceanospirillales</taxon>
        <taxon>Endozoicomonadaceae</taxon>
        <taxon>Parendozoicomonas</taxon>
    </lineage>
</organism>
<dbReference type="RefSeq" id="WP_249699688.1">
    <property type="nucleotide sequence ID" value="NZ_JAMFLX010000013.1"/>
</dbReference>
<feature type="compositionally biased region" description="Pro residues" evidence="1">
    <location>
        <begin position="147"/>
        <end position="159"/>
    </location>
</feature>
<comment type="caution">
    <text evidence="3">The sequence shown here is derived from an EMBL/GenBank/DDBJ whole genome shotgun (WGS) entry which is preliminary data.</text>
</comment>
<reference evidence="3 4" key="1">
    <citation type="submission" date="2022-05" db="EMBL/GenBank/DDBJ databases">
        <authorList>
            <person name="Park J.-S."/>
        </authorList>
    </citation>
    <scope>NUCLEOTIDE SEQUENCE [LARGE SCALE GENOMIC DNA]</scope>
    <source>
        <strain evidence="3 4">2012CJ34-2</strain>
    </source>
</reference>
<sequence length="228" mass="25648">MKTVKFLAALGPILALSILPTQLSAKPFHDKPGNHAPQKGGCCDIPDSVYRLTNPVTEDDRFEVVLDIDIPKIQVMVHDKTLDRYYILDHRPPHHRGPHRRHLSQDDDNGSGEDQIKDDGFEIAERRRGGKHRHGGCQKRPGHRPPHPPFHGPGQPPEHPSFEGKRKPPCRGTDLHLNLHEKDGTPWEISVSMDLKHNNGQLTGNMSIEINDEPHIKNASVTFINQAK</sequence>
<evidence type="ECO:0000313" key="3">
    <source>
        <dbReference type="EMBL" id="MCL6270466.1"/>
    </source>
</evidence>
<evidence type="ECO:0000313" key="4">
    <source>
        <dbReference type="Proteomes" id="UP001203338"/>
    </source>
</evidence>
<keyword evidence="2" id="KW-0732">Signal</keyword>
<dbReference type="Proteomes" id="UP001203338">
    <property type="component" value="Unassembled WGS sequence"/>
</dbReference>
<protein>
    <submittedName>
        <fullName evidence="3">Uncharacterized protein</fullName>
    </submittedName>
</protein>
<evidence type="ECO:0000256" key="2">
    <source>
        <dbReference type="SAM" id="SignalP"/>
    </source>
</evidence>
<gene>
    <name evidence="3" type="ORF">M3P05_11090</name>
</gene>
<proteinExistence type="predicted"/>
<keyword evidence="4" id="KW-1185">Reference proteome</keyword>
<feature type="compositionally biased region" description="Basic residues" evidence="1">
    <location>
        <begin position="128"/>
        <end position="146"/>
    </location>
</feature>